<dbReference type="PANTHER" id="PTHR43674:SF2">
    <property type="entry name" value="BETA-UREIDOPROPIONASE"/>
    <property type="match status" value="1"/>
</dbReference>
<dbReference type="Pfam" id="PF00795">
    <property type="entry name" value="CN_hydrolase"/>
    <property type="match status" value="1"/>
</dbReference>
<dbReference type="PROSITE" id="PS50263">
    <property type="entry name" value="CN_HYDROLASE"/>
    <property type="match status" value="1"/>
</dbReference>
<protein>
    <submittedName>
        <fullName evidence="3">Putative amidohydrolase</fullName>
    </submittedName>
</protein>
<dbReference type="InterPro" id="IPR036526">
    <property type="entry name" value="C-N_Hydrolase_sf"/>
</dbReference>
<comment type="caution">
    <text evidence="3">The sequence shown here is derived from an EMBL/GenBank/DDBJ whole genome shotgun (WGS) entry which is preliminary data.</text>
</comment>
<gene>
    <name evidence="3" type="ORF">HNR09_000671</name>
</gene>
<dbReference type="GO" id="GO:0050126">
    <property type="term" value="F:N-carbamoylputrescine amidase activity"/>
    <property type="evidence" value="ECO:0007669"/>
    <property type="project" value="TreeGrafter"/>
</dbReference>
<keyword evidence="1 3" id="KW-0378">Hydrolase</keyword>
<dbReference type="AlphaFoldDB" id="A0A7Z0GJS4"/>
<organism evidence="3 4">
    <name type="scientific">Nesterenkonia xinjiangensis</name>
    <dbReference type="NCBI Taxonomy" id="225327"/>
    <lineage>
        <taxon>Bacteria</taxon>
        <taxon>Bacillati</taxon>
        <taxon>Actinomycetota</taxon>
        <taxon>Actinomycetes</taxon>
        <taxon>Micrococcales</taxon>
        <taxon>Micrococcaceae</taxon>
        <taxon>Nesterenkonia</taxon>
    </lineage>
</organism>
<evidence type="ECO:0000313" key="3">
    <source>
        <dbReference type="EMBL" id="NYJ77260.1"/>
    </source>
</evidence>
<keyword evidence="4" id="KW-1185">Reference proteome</keyword>
<dbReference type="PANTHER" id="PTHR43674">
    <property type="entry name" value="NITRILASE C965.09-RELATED"/>
    <property type="match status" value="1"/>
</dbReference>
<feature type="domain" description="CN hydrolase" evidence="2">
    <location>
        <begin position="1"/>
        <end position="236"/>
    </location>
</feature>
<accession>A0A7Z0GJS4</accession>
<dbReference type="Proteomes" id="UP000535437">
    <property type="component" value="Unassembled WGS sequence"/>
</dbReference>
<sequence>MDDPGAEAVDAAVREAASAGAQLIVLPELAFSGYVFESIEEARLAAQPLDGPYVTGIRRLSQETGSVIVAGFCELGEGGAVHNSAMVVQDGELLGCYRKAHLWDRESDFFTPGDAAPLVIDTAVGRLAVLICYDLEMSDWVGTAAAAGAEIIAAPCNWPLLERPAGERPLEVVKAQAVAGAFKVHIVVADRCGHERGVDWIGGSVICENTGYPAAGPATGDDGPARPVVLTADLDPASSRNKSLGPRNGVWDDRRPELYWIGCP</sequence>
<evidence type="ECO:0000256" key="1">
    <source>
        <dbReference type="ARBA" id="ARBA00022801"/>
    </source>
</evidence>
<dbReference type="InterPro" id="IPR050345">
    <property type="entry name" value="Aliph_Amidase/BUP"/>
</dbReference>
<reference evidence="3 4" key="1">
    <citation type="submission" date="2020-07" db="EMBL/GenBank/DDBJ databases">
        <title>Sequencing the genomes of 1000 actinobacteria strains.</title>
        <authorList>
            <person name="Klenk H.-P."/>
        </authorList>
    </citation>
    <scope>NUCLEOTIDE SEQUENCE [LARGE SCALE GENOMIC DNA]</scope>
    <source>
        <strain evidence="3 4">DSM 15475</strain>
    </source>
</reference>
<evidence type="ECO:0000259" key="2">
    <source>
        <dbReference type="PROSITE" id="PS50263"/>
    </source>
</evidence>
<dbReference type="SUPFAM" id="SSF56317">
    <property type="entry name" value="Carbon-nitrogen hydrolase"/>
    <property type="match status" value="1"/>
</dbReference>
<evidence type="ECO:0000313" key="4">
    <source>
        <dbReference type="Proteomes" id="UP000535437"/>
    </source>
</evidence>
<dbReference type="Gene3D" id="3.60.110.10">
    <property type="entry name" value="Carbon-nitrogen hydrolase"/>
    <property type="match status" value="1"/>
</dbReference>
<dbReference type="InterPro" id="IPR003010">
    <property type="entry name" value="C-N_Hydrolase"/>
</dbReference>
<dbReference type="EMBL" id="JACCFY010000001">
    <property type="protein sequence ID" value="NYJ77260.1"/>
    <property type="molecule type" value="Genomic_DNA"/>
</dbReference>
<proteinExistence type="predicted"/>
<name>A0A7Z0GJS4_9MICC</name>
<dbReference type="GO" id="GO:0033388">
    <property type="term" value="P:putrescine biosynthetic process from arginine"/>
    <property type="evidence" value="ECO:0007669"/>
    <property type="project" value="TreeGrafter"/>
</dbReference>